<dbReference type="RefSeq" id="WP_343992569.1">
    <property type="nucleotide sequence ID" value="NZ_BAAANB010000021.1"/>
</dbReference>
<gene>
    <name evidence="2" type="ORF">GCM10009740_29080</name>
</gene>
<reference evidence="3" key="1">
    <citation type="journal article" date="2019" name="Int. J. Syst. Evol. Microbiol.">
        <title>The Global Catalogue of Microorganisms (GCM) 10K type strain sequencing project: providing services to taxonomists for standard genome sequencing and annotation.</title>
        <authorList>
            <consortium name="The Broad Institute Genomics Platform"/>
            <consortium name="The Broad Institute Genome Sequencing Center for Infectious Disease"/>
            <person name="Wu L."/>
            <person name="Ma J."/>
        </authorList>
    </citation>
    <scope>NUCLEOTIDE SEQUENCE [LARGE SCALE GENOMIC DNA]</scope>
    <source>
        <strain evidence="3">JCM 14283</strain>
    </source>
</reference>
<sequence length="287" mass="30835">MGEQPRNESPQVFEVHEVEERDRPVDEPRPADEAVEVPAREVITMADEPRPGEEEGVGAGAAQTGGGETIPSPDEAPRADATADANVDELGEGFSDAGAAAGGDVDGGYGRADTTAGVPDVPDVGAAGSLRDRGELSDQGDLRDQGDQGDGRDEAQGEVGAGPDGGHVRVGEETSSGVKYSQEITSPDEEPEREGRSLATTHHEVIKEWAEERGATPATVDGTEHGDHLGVLRLDFGGNNQNLRHVSWDEWFHTFDVRRLNFIYQENRRDGRQSNFFRVESPDREDG</sequence>
<feature type="compositionally biased region" description="Gly residues" evidence="1">
    <location>
        <begin position="100"/>
        <end position="110"/>
    </location>
</feature>
<feature type="compositionally biased region" description="Polar residues" evidence="1">
    <location>
        <begin position="173"/>
        <end position="185"/>
    </location>
</feature>
<feature type="region of interest" description="Disordered" evidence="1">
    <location>
        <begin position="1"/>
        <end position="198"/>
    </location>
</feature>
<feature type="compositionally biased region" description="Basic and acidic residues" evidence="1">
    <location>
        <begin position="130"/>
        <end position="155"/>
    </location>
</feature>
<protein>
    <submittedName>
        <fullName evidence="2">Uncharacterized protein</fullName>
    </submittedName>
</protein>
<comment type="caution">
    <text evidence="2">The sequence shown here is derived from an EMBL/GenBank/DDBJ whole genome shotgun (WGS) entry which is preliminary data.</text>
</comment>
<accession>A0ABP5G1A8</accession>
<keyword evidence="3" id="KW-1185">Reference proteome</keyword>
<proteinExistence type="predicted"/>
<dbReference type="Proteomes" id="UP001501285">
    <property type="component" value="Unassembled WGS sequence"/>
</dbReference>
<feature type="compositionally biased region" description="Basic and acidic residues" evidence="1">
    <location>
        <begin position="14"/>
        <end position="32"/>
    </location>
</feature>
<name>A0ABP5G1A8_9MICO</name>
<organism evidence="2 3">
    <name type="scientific">Terrabacter terrae</name>
    <dbReference type="NCBI Taxonomy" id="318434"/>
    <lineage>
        <taxon>Bacteria</taxon>
        <taxon>Bacillati</taxon>
        <taxon>Actinomycetota</taxon>
        <taxon>Actinomycetes</taxon>
        <taxon>Micrococcales</taxon>
        <taxon>Intrasporangiaceae</taxon>
        <taxon>Terrabacter</taxon>
    </lineage>
</organism>
<evidence type="ECO:0000256" key="1">
    <source>
        <dbReference type="SAM" id="MobiDB-lite"/>
    </source>
</evidence>
<evidence type="ECO:0000313" key="3">
    <source>
        <dbReference type="Proteomes" id="UP001501285"/>
    </source>
</evidence>
<feature type="compositionally biased region" description="Gly residues" evidence="1">
    <location>
        <begin position="57"/>
        <end position="68"/>
    </location>
</feature>
<dbReference type="EMBL" id="BAAANB010000021">
    <property type="protein sequence ID" value="GAA2036131.1"/>
    <property type="molecule type" value="Genomic_DNA"/>
</dbReference>
<evidence type="ECO:0000313" key="2">
    <source>
        <dbReference type="EMBL" id="GAA2036131.1"/>
    </source>
</evidence>